<keyword evidence="4" id="KW-1185">Reference proteome</keyword>
<comment type="caution">
    <text evidence="1">The sequence shown here is derived from an EMBL/GenBank/DDBJ whole genome shotgun (WGS) entry which is preliminary data.</text>
</comment>
<evidence type="ECO:0000313" key="3">
    <source>
        <dbReference type="Proteomes" id="UP000050411"/>
    </source>
</evidence>
<organism evidence="1 3">
    <name type="scientific">Pseudomonas congelans</name>
    <dbReference type="NCBI Taxonomy" id="200452"/>
    <lineage>
        <taxon>Bacteria</taxon>
        <taxon>Pseudomonadati</taxon>
        <taxon>Pseudomonadota</taxon>
        <taxon>Gammaproteobacteria</taxon>
        <taxon>Pseudomonadales</taxon>
        <taxon>Pseudomonadaceae</taxon>
        <taxon>Pseudomonas</taxon>
    </lineage>
</organism>
<dbReference type="GeneID" id="65075038"/>
<dbReference type="EMBL" id="LJQB01000026">
    <property type="protein sequence ID" value="KPW86386.1"/>
    <property type="molecule type" value="Genomic_DNA"/>
</dbReference>
<evidence type="ECO:0000313" key="1">
    <source>
        <dbReference type="EMBL" id="KPW86386.1"/>
    </source>
</evidence>
<reference evidence="1 3" key="1">
    <citation type="submission" date="2015-09" db="EMBL/GenBank/DDBJ databases">
        <title>Genome announcement of multiple Pseudomonas syringae strains.</title>
        <authorList>
            <person name="Thakur S."/>
            <person name="Wang P.W."/>
            <person name="Gong Y."/>
            <person name="Weir B.S."/>
            <person name="Guttman D.S."/>
        </authorList>
    </citation>
    <scope>NUCLEOTIDE SEQUENCE [LARGE SCALE GENOMIC DNA]</scope>
    <source>
        <strain evidence="1 3">ICMP19117</strain>
    </source>
</reference>
<name>A0A0P9PNI0_9PSED</name>
<sequence length="171" mass="18755">MMHAKVFQAQALDNRSSDHLRLAEHGVELLSPIREQTYSGMASISAHGTVLFAQDGVKLFVKGSAAVLQVVPEERDYAGRLAPVVCWVEQKLEQGSGASGVDAVCASFEQFATAIGRSFSEPKRLATREALELLAKKQPSQSFIALAIALLQREWEAWLKRVLATLKNFSK</sequence>
<proteinExistence type="predicted"/>
<dbReference type="EMBL" id="FNJH01000002">
    <property type="protein sequence ID" value="SDO99596.1"/>
    <property type="molecule type" value="Genomic_DNA"/>
</dbReference>
<accession>A0A0P9PNI0</accession>
<dbReference type="Proteomes" id="UP000183042">
    <property type="component" value="Unassembled WGS sequence"/>
</dbReference>
<gene>
    <name evidence="1" type="ORF">ALO92_02939</name>
    <name evidence="2" type="ORF">SAMN05216596_102506</name>
</gene>
<dbReference type="Proteomes" id="UP000050411">
    <property type="component" value="Unassembled WGS sequence"/>
</dbReference>
<dbReference type="PATRIC" id="fig|200452.3.peg.3519"/>
<evidence type="ECO:0000313" key="2">
    <source>
        <dbReference type="EMBL" id="SDO99596.1"/>
    </source>
</evidence>
<protein>
    <submittedName>
        <fullName evidence="1">Uncharacterized protein</fullName>
    </submittedName>
</protein>
<dbReference type="RefSeq" id="WP_054992955.1">
    <property type="nucleotide sequence ID" value="NZ_FNJH01000002.1"/>
</dbReference>
<evidence type="ECO:0000313" key="4">
    <source>
        <dbReference type="Proteomes" id="UP000183042"/>
    </source>
</evidence>
<dbReference type="AlphaFoldDB" id="A0A0P9PNI0"/>
<reference evidence="2 4" key="2">
    <citation type="submission" date="2016-10" db="EMBL/GenBank/DDBJ databases">
        <authorList>
            <person name="Varghese N."/>
            <person name="Submissions S."/>
        </authorList>
    </citation>
    <scope>NUCLEOTIDE SEQUENCE [LARGE SCALE GENOMIC DNA]</scope>
    <source>
        <strain evidence="2 4">DSM 14939</strain>
    </source>
</reference>